<keyword evidence="1" id="KW-1133">Transmembrane helix</keyword>
<gene>
    <name evidence="2" type="ORF">FHR96_000505</name>
</gene>
<dbReference type="RefSeq" id="WP_183386054.1">
    <property type="nucleotide sequence ID" value="NZ_JACHXM010000001.1"/>
</dbReference>
<organism evidence="2 3">
    <name type="scientific">Halomonas organivorans</name>
    <dbReference type="NCBI Taxonomy" id="257772"/>
    <lineage>
        <taxon>Bacteria</taxon>
        <taxon>Pseudomonadati</taxon>
        <taxon>Pseudomonadota</taxon>
        <taxon>Gammaproteobacteria</taxon>
        <taxon>Oceanospirillales</taxon>
        <taxon>Halomonadaceae</taxon>
        <taxon>Halomonas</taxon>
    </lineage>
</organism>
<keyword evidence="1" id="KW-0812">Transmembrane</keyword>
<comment type="caution">
    <text evidence="2">The sequence shown here is derived from an EMBL/GenBank/DDBJ whole genome shotgun (WGS) entry which is preliminary data.</text>
</comment>
<keyword evidence="1" id="KW-0472">Membrane</keyword>
<evidence type="ECO:0000313" key="2">
    <source>
        <dbReference type="EMBL" id="MBB3139659.1"/>
    </source>
</evidence>
<protein>
    <recommendedName>
        <fullName evidence="4">DUF3311 domain-containing protein</fullName>
    </recommendedName>
</protein>
<name>A0A7W5BVN2_9GAMM</name>
<evidence type="ECO:0008006" key="4">
    <source>
        <dbReference type="Google" id="ProtNLM"/>
    </source>
</evidence>
<sequence>MSKTYHTLVGLHFALCTLAMIWPGALIANRIEPTLFGLPFLFAWYILWMLVLFIGMWVAFGVRHGGHRDE</sequence>
<feature type="transmembrane region" description="Helical" evidence="1">
    <location>
        <begin position="38"/>
        <end position="60"/>
    </location>
</feature>
<proteinExistence type="predicted"/>
<reference evidence="2 3" key="1">
    <citation type="submission" date="2020-08" db="EMBL/GenBank/DDBJ databases">
        <title>Genomic Encyclopedia of Type Strains, Phase III (KMG-III): the genomes of soil and plant-associated and newly described type strains.</title>
        <authorList>
            <person name="Whitman W."/>
        </authorList>
    </citation>
    <scope>NUCLEOTIDE SEQUENCE [LARGE SCALE GENOMIC DNA]</scope>
    <source>
        <strain evidence="2 3">CECT 5995</strain>
    </source>
</reference>
<evidence type="ECO:0000313" key="3">
    <source>
        <dbReference type="Proteomes" id="UP000525987"/>
    </source>
</evidence>
<keyword evidence="3" id="KW-1185">Reference proteome</keyword>
<evidence type="ECO:0000256" key="1">
    <source>
        <dbReference type="SAM" id="Phobius"/>
    </source>
</evidence>
<dbReference type="AlphaFoldDB" id="A0A7W5BVN2"/>
<accession>A0A7W5BVN2</accession>
<dbReference type="Proteomes" id="UP000525987">
    <property type="component" value="Unassembled WGS sequence"/>
</dbReference>
<dbReference type="EMBL" id="JACHXM010000001">
    <property type="protein sequence ID" value="MBB3139659.1"/>
    <property type="molecule type" value="Genomic_DNA"/>
</dbReference>